<protein>
    <submittedName>
        <fullName evidence="2">Uncharacterized protein</fullName>
    </submittedName>
</protein>
<evidence type="ECO:0000313" key="3">
    <source>
        <dbReference type="Proteomes" id="UP000054279"/>
    </source>
</evidence>
<reference evidence="2 3" key="1">
    <citation type="submission" date="2014-06" db="EMBL/GenBank/DDBJ databases">
        <title>Evolutionary Origins and Diversification of the Mycorrhizal Mutualists.</title>
        <authorList>
            <consortium name="DOE Joint Genome Institute"/>
            <consortium name="Mycorrhizal Genomics Consortium"/>
            <person name="Kohler A."/>
            <person name="Kuo A."/>
            <person name="Nagy L.G."/>
            <person name="Floudas D."/>
            <person name="Copeland A."/>
            <person name="Barry K.W."/>
            <person name="Cichocki N."/>
            <person name="Veneault-Fourrey C."/>
            <person name="LaButti K."/>
            <person name="Lindquist E.A."/>
            <person name="Lipzen A."/>
            <person name="Lundell T."/>
            <person name="Morin E."/>
            <person name="Murat C."/>
            <person name="Riley R."/>
            <person name="Ohm R."/>
            <person name="Sun H."/>
            <person name="Tunlid A."/>
            <person name="Henrissat B."/>
            <person name="Grigoriev I.V."/>
            <person name="Hibbett D.S."/>
            <person name="Martin F."/>
        </authorList>
    </citation>
    <scope>NUCLEOTIDE SEQUENCE [LARGE SCALE GENOMIC DNA]</scope>
    <source>
        <strain evidence="2 3">SS14</strain>
    </source>
</reference>
<feature type="compositionally biased region" description="Pro residues" evidence="1">
    <location>
        <begin position="697"/>
        <end position="716"/>
    </location>
</feature>
<feature type="region of interest" description="Disordered" evidence="1">
    <location>
        <begin position="579"/>
        <end position="831"/>
    </location>
</feature>
<sequence>MLLYQPSPEREKEPFGDHRQPRDYIARVTRLILIPSHRYTTKLLDFLLDQHNVPQPYKLRLCYIDISSFEWDFVQRTIKEAFQTKLMRNNLFANHAPQLADVYWYGYWPPEAYRLGTALRALSVTPASITPNMSLAAFLSILSSHPTLVEIVLEDALQYDMDIASQMLFQPIILPRLEVFKVMTSSQSTMIPVLRSIVISNVAQFHYQTRKLCMTEANLANFCHSRAVREILPKIVSVYVDFEAKGETFILEGSSSECPHHGELKILLSFRPELLRWASPFWLCFPLLRLVAVGPLGRYFLSNTSAISIPFLNLYSLIRRSTSSEDFLPSNGNASILSILYRPLSRSSIPLQSRLVPFQLSAPARSYGKQINSLVEALNDFNGQAEDPVEILPHSFSAIEQSQVNEDGTLTSVRRRTYLDLNSTVPPTHAHLSTYNNGGDVNWNVEDYNMYNFGLEAIEENMVAVGNDCTSFKIASFDALLPNAISRTIIGAQAVPQAHSTGIQQRIGAPGPVTAADFDLFAFPAATFAVPQAPAVVASSTVSQTSPTPAVAPFKRATAPKKRPSPYIVEARNSSACHAYPAPPTNVLAHAKNPKPPGPGQRTQNLEPSPPFPPFPNPPTPTTRHTQNTPRSPHTQHPRPIPLHHTPSAPPTHPPPLTPHSPHPQPIPPHPYTPKTRSKSTPKKKKTHPPTTHHTRLPPPHPPLPHPHPPTLPPPRARADTIHNTTTTNPHNKTKQNTPTKENTNPTQPNTRDNAKPNPTVPDQRNDNAKKTMPSQHRTKAKPTTRSAERNGTTERHISRRPTTKDETRNTTQKIKHKTQPHPTRDRRQNA</sequence>
<feature type="compositionally biased region" description="Low complexity" evidence="1">
    <location>
        <begin position="622"/>
        <end position="631"/>
    </location>
</feature>
<keyword evidence="3" id="KW-1185">Reference proteome</keyword>
<feature type="compositionally biased region" description="Pro residues" evidence="1">
    <location>
        <begin position="648"/>
        <end position="672"/>
    </location>
</feature>
<evidence type="ECO:0000256" key="1">
    <source>
        <dbReference type="SAM" id="MobiDB-lite"/>
    </source>
</evidence>
<proteinExistence type="predicted"/>
<dbReference type="EMBL" id="KN837223">
    <property type="protein sequence ID" value="KIJ32678.1"/>
    <property type="molecule type" value="Genomic_DNA"/>
</dbReference>
<organism evidence="2 3">
    <name type="scientific">Sphaerobolus stellatus (strain SS14)</name>
    <dbReference type="NCBI Taxonomy" id="990650"/>
    <lineage>
        <taxon>Eukaryota</taxon>
        <taxon>Fungi</taxon>
        <taxon>Dikarya</taxon>
        <taxon>Basidiomycota</taxon>
        <taxon>Agaricomycotina</taxon>
        <taxon>Agaricomycetes</taxon>
        <taxon>Phallomycetidae</taxon>
        <taxon>Geastrales</taxon>
        <taxon>Sphaerobolaceae</taxon>
        <taxon>Sphaerobolus</taxon>
    </lineage>
</organism>
<feature type="compositionally biased region" description="Low complexity" evidence="1">
    <location>
        <begin position="722"/>
        <end position="740"/>
    </location>
</feature>
<dbReference type="Proteomes" id="UP000054279">
    <property type="component" value="Unassembled WGS sequence"/>
</dbReference>
<name>A0A0C9TR46_SPHS4</name>
<dbReference type="AlphaFoldDB" id="A0A0C9TR46"/>
<feature type="region of interest" description="Disordered" evidence="1">
    <location>
        <begin position="540"/>
        <end position="567"/>
    </location>
</feature>
<accession>A0A0C9TR46</accession>
<feature type="compositionally biased region" description="Basic residues" evidence="1">
    <location>
        <begin position="676"/>
        <end position="696"/>
    </location>
</feature>
<gene>
    <name evidence="2" type="ORF">M422DRAFT_265437</name>
</gene>
<feature type="compositionally biased region" description="Basic and acidic residues" evidence="1">
    <location>
        <begin position="787"/>
        <end position="809"/>
    </location>
</feature>
<feature type="compositionally biased region" description="Low complexity" evidence="1">
    <location>
        <begin position="540"/>
        <end position="551"/>
    </location>
</feature>
<evidence type="ECO:0000313" key="2">
    <source>
        <dbReference type="EMBL" id="KIJ32678.1"/>
    </source>
</evidence>
<feature type="compositionally biased region" description="Pro residues" evidence="1">
    <location>
        <begin position="608"/>
        <end position="621"/>
    </location>
</feature>
<dbReference type="HOGENOM" id="CLU_341360_0_0_1"/>
<feature type="compositionally biased region" description="Polar residues" evidence="1">
    <location>
        <begin position="741"/>
        <end position="752"/>
    </location>
</feature>